<gene>
    <name evidence="1" type="ORF">S12H4_40299</name>
</gene>
<dbReference type="AlphaFoldDB" id="X1SG89"/>
<comment type="caution">
    <text evidence="1">The sequence shown here is derived from an EMBL/GenBank/DDBJ whole genome shotgun (WGS) entry which is preliminary data.</text>
</comment>
<accession>X1SG89</accession>
<name>X1SG89_9ZZZZ</name>
<proteinExistence type="predicted"/>
<dbReference type="EMBL" id="BARW01024445">
    <property type="protein sequence ID" value="GAI91963.1"/>
    <property type="molecule type" value="Genomic_DNA"/>
</dbReference>
<feature type="non-terminal residue" evidence="1">
    <location>
        <position position="83"/>
    </location>
</feature>
<organism evidence="1">
    <name type="scientific">marine sediment metagenome</name>
    <dbReference type="NCBI Taxonomy" id="412755"/>
    <lineage>
        <taxon>unclassified sequences</taxon>
        <taxon>metagenomes</taxon>
        <taxon>ecological metagenomes</taxon>
    </lineage>
</organism>
<evidence type="ECO:0000313" key="1">
    <source>
        <dbReference type="EMBL" id="GAI91963.1"/>
    </source>
</evidence>
<protein>
    <submittedName>
        <fullName evidence="1">Uncharacterized protein</fullName>
    </submittedName>
</protein>
<sequence>MKIIEHFLIIIKESPKKIIIKGYLEDVLCTKQAGCKEIRPVLWFDQGMFRMIPIQLIKNALDNLEMYKRISSKHTNPSVYITW</sequence>
<reference evidence="1" key="1">
    <citation type="journal article" date="2014" name="Front. Microbiol.">
        <title>High frequency of phylogenetically diverse reductive dehalogenase-homologous genes in deep subseafloor sedimentary metagenomes.</title>
        <authorList>
            <person name="Kawai M."/>
            <person name="Futagami T."/>
            <person name="Toyoda A."/>
            <person name="Takaki Y."/>
            <person name="Nishi S."/>
            <person name="Hori S."/>
            <person name="Arai W."/>
            <person name="Tsubouchi T."/>
            <person name="Morono Y."/>
            <person name="Uchiyama I."/>
            <person name="Ito T."/>
            <person name="Fujiyama A."/>
            <person name="Inagaki F."/>
            <person name="Takami H."/>
        </authorList>
    </citation>
    <scope>NUCLEOTIDE SEQUENCE</scope>
    <source>
        <strain evidence="1">Expedition CK06-06</strain>
    </source>
</reference>